<dbReference type="AlphaFoldDB" id="A0A0A2WG22"/>
<dbReference type="Proteomes" id="UP000030518">
    <property type="component" value="Unassembled WGS sequence"/>
</dbReference>
<dbReference type="PATRIC" id="fig|1300345.3.peg.1710"/>
<evidence type="ECO:0000313" key="2">
    <source>
        <dbReference type="EMBL" id="KGQ19141.1"/>
    </source>
</evidence>
<evidence type="ECO:0008006" key="4">
    <source>
        <dbReference type="Google" id="ProtNLM"/>
    </source>
</evidence>
<proteinExistence type="predicted"/>
<reference evidence="2 3" key="1">
    <citation type="submission" date="2014-09" db="EMBL/GenBank/DDBJ databases">
        <title>Genome sequences of Lysobacter dokdonensis DS-58.</title>
        <authorList>
            <person name="Kim J.F."/>
            <person name="Kwak M.-J."/>
        </authorList>
    </citation>
    <scope>NUCLEOTIDE SEQUENCE [LARGE SCALE GENOMIC DNA]</scope>
    <source>
        <strain evidence="2 3">DS-58</strain>
    </source>
</reference>
<comment type="caution">
    <text evidence="2">The sequence shown here is derived from an EMBL/GenBank/DDBJ whole genome shotgun (WGS) entry which is preliminary data.</text>
</comment>
<dbReference type="eggNOG" id="ENOG5030NPY">
    <property type="taxonomic scope" value="Bacteria"/>
</dbReference>
<dbReference type="RefSeq" id="WP_036168687.1">
    <property type="nucleotide sequence ID" value="NZ_JRKJ01000009.1"/>
</dbReference>
<keyword evidence="1" id="KW-0732">Signal</keyword>
<sequence>MRNTRLILSASLACLALVACGKSPGERAAEAAIERATGQKANVDADTGEVTIEGKDGQSMRIAGGDSAKLPAAFPKDVYLPSDYKVLSVMEMPDAMVVQLDSPGTLAALAEASGKKMATEGWKQTLSMQQAADQQVTMYEKDKRSATVSLVDDEAPGVKINLQLAKQQ</sequence>
<feature type="signal peptide" evidence="1">
    <location>
        <begin position="1"/>
        <end position="21"/>
    </location>
</feature>
<protein>
    <recommendedName>
        <fullName evidence="4">Lipoprotein</fullName>
    </recommendedName>
</protein>
<dbReference type="OrthoDB" id="5975962at2"/>
<feature type="chain" id="PRO_5002007577" description="Lipoprotein" evidence="1">
    <location>
        <begin position="22"/>
        <end position="168"/>
    </location>
</feature>
<dbReference type="EMBL" id="JRKJ01000009">
    <property type="protein sequence ID" value="KGQ19141.1"/>
    <property type="molecule type" value="Genomic_DNA"/>
</dbReference>
<dbReference type="STRING" id="1300345.LF41_3173"/>
<organism evidence="2 3">
    <name type="scientific">Lysobacter dokdonensis DS-58</name>
    <dbReference type="NCBI Taxonomy" id="1300345"/>
    <lineage>
        <taxon>Bacteria</taxon>
        <taxon>Pseudomonadati</taxon>
        <taxon>Pseudomonadota</taxon>
        <taxon>Gammaproteobacteria</taxon>
        <taxon>Lysobacterales</taxon>
        <taxon>Lysobacteraceae</taxon>
        <taxon>Noviluteimonas</taxon>
    </lineage>
</organism>
<keyword evidence="3" id="KW-1185">Reference proteome</keyword>
<gene>
    <name evidence="2" type="ORF">LF41_3173</name>
</gene>
<dbReference type="PROSITE" id="PS51257">
    <property type="entry name" value="PROKAR_LIPOPROTEIN"/>
    <property type="match status" value="1"/>
</dbReference>
<evidence type="ECO:0000256" key="1">
    <source>
        <dbReference type="SAM" id="SignalP"/>
    </source>
</evidence>
<name>A0A0A2WG22_9GAMM</name>
<evidence type="ECO:0000313" key="3">
    <source>
        <dbReference type="Proteomes" id="UP000030518"/>
    </source>
</evidence>
<accession>A0A0A2WG22</accession>